<proteinExistence type="predicted"/>
<dbReference type="Proteomes" id="UP000607653">
    <property type="component" value="Unassembled WGS sequence"/>
</dbReference>
<dbReference type="AlphaFoldDB" id="A0A822YI44"/>
<keyword evidence="3" id="KW-1185">Reference proteome</keyword>
<protein>
    <submittedName>
        <fullName evidence="2">Uncharacterized protein</fullName>
    </submittedName>
</protein>
<feature type="region of interest" description="Disordered" evidence="1">
    <location>
        <begin position="1"/>
        <end position="35"/>
    </location>
</feature>
<name>A0A822YI44_NELNU</name>
<evidence type="ECO:0000256" key="1">
    <source>
        <dbReference type="SAM" id="MobiDB-lite"/>
    </source>
</evidence>
<feature type="compositionally biased region" description="Polar residues" evidence="1">
    <location>
        <begin position="14"/>
        <end position="32"/>
    </location>
</feature>
<gene>
    <name evidence="2" type="ORF">HUJ06_009506</name>
</gene>
<accession>A0A822YI44</accession>
<reference evidence="2 3" key="1">
    <citation type="journal article" date="2020" name="Mol. Biol. Evol.">
        <title>Distinct Expression and Methylation Patterns for Genes with Different Fates following a Single Whole-Genome Duplication in Flowering Plants.</title>
        <authorList>
            <person name="Shi T."/>
            <person name="Rahmani R.S."/>
            <person name="Gugger P.F."/>
            <person name="Wang M."/>
            <person name="Li H."/>
            <person name="Zhang Y."/>
            <person name="Li Z."/>
            <person name="Wang Q."/>
            <person name="Van de Peer Y."/>
            <person name="Marchal K."/>
            <person name="Chen J."/>
        </authorList>
    </citation>
    <scope>NUCLEOTIDE SEQUENCE [LARGE SCALE GENOMIC DNA]</scope>
    <source>
        <tissue evidence="2">Leaf</tissue>
    </source>
</reference>
<organism evidence="2 3">
    <name type="scientific">Nelumbo nucifera</name>
    <name type="common">Sacred lotus</name>
    <dbReference type="NCBI Taxonomy" id="4432"/>
    <lineage>
        <taxon>Eukaryota</taxon>
        <taxon>Viridiplantae</taxon>
        <taxon>Streptophyta</taxon>
        <taxon>Embryophyta</taxon>
        <taxon>Tracheophyta</taxon>
        <taxon>Spermatophyta</taxon>
        <taxon>Magnoliopsida</taxon>
        <taxon>Proteales</taxon>
        <taxon>Nelumbonaceae</taxon>
        <taxon>Nelumbo</taxon>
    </lineage>
</organism>
<sequence>MTHKPPDDDPCMNQKGSTETKNETSGTATQGQDMEEHGSRMCFFWATGGEWAFELHLY</sequence>
<comment type="caution">
    <text evidence="2">The sequence shown here is derived from an EMBL/GenBank/DDBJ whole genome shotgun (WGS) entry which is preliminary data.</text>
</comment>
<evidence type="ECO:0000313" key="3">
    <source>
        <dbReference type="Proteomes" id="UP000607653"/>
    </source>
</evidence>
<dbReference type="EMBL" id="DUZY01000003">
    <property type="protein sequence ID" value="DAD30655.1"/>
    <property type="molecule type" value="Genomic_DNA"/>
</dbReference>
<evidence type="ECO:0000313" key="2">
    <source>
        <dbReference type="EMBL" id="DAD30655.1"/>
    </source>
</evidence>